<feature type="compositionally biased region" description="Basic residues" evidence="2">
    <location>
        <begin position="1036"/>
        <end position="1045"/>
    </location>
</feature>
<feature type="region of interest" description="Disordered" evidence="2">
    <location>
        <begin position="946"/>
        <end position="1045"/>
    </location>
</feature>
<feature type="compositionally biased region" description="Polar residues" evidence="2">
    <location>
        <begin position="639"/>
        <end position="648"/>
    </location>
</feature>
<evidence type="ECO:0000313" key="4">
    <source>
        <dbReference type="EMBL" id="CAH1134422.1"/>
    </source>
</evidence>
<dbReference type="InterPro" id="IPR029332">
    <property type="entry name" value="PEHE_dom"/>
</dbReference>
<organism evidence="4 5">
    <name type="scientific">Ceutorhynchus assimilis</name>
    <name type="common">cabbage seed weevil</name>
    <dbReference type="NCBI Taxonomy" id="467358"/>
    <lineage>
        <taxon>Eukaryota</taxon>
        <taxon>Metazoa</taxon>
        <taxon>Ecdysozoa</taxon>
        <taxon>Arthropoda</taxon>
        <taxon>Hexapoda</taxon>
        <taxon>Insecta</taxon>
        <taxon>Pterygota</taxon>
        <taxon>Neoptera</taxon>
        <taxon>Endopterygota</taxon>
        <taxon>Coleoptera</taxon>
        <taxon>Polyphaga</taxon>
        <taxon>Cucujiformia</taxon>
        <taxon>Curculionidae</taxon>
        <taxon>Ceutorhynchinae</taxon>
        <taxon>Ceutorhynchus</taxon>
    </lineage>
</organism>
<sequence>MGLRTASVGCPNVVMAPALTDATQSQNFNSPTSRCQSPINKFETIVYSPAAVKKCLSPLNTDDLTTSLEPLSLYQKTTQIELYLTELNCASEKKPFNNMNSPPMGDQELQEDKMGLQKTGLNVNNKLRNNSDVVDLFSSNLEANVEDLMQQVIKSIENNDQLNSSSDLTEVLDNINIDKDLLEQVDSIINISMPDQPDDLEAAQRIKENQTTALLTDSETTHHKLKRRLAFLRRRANIISSKLYAAQVSCEFVGVFERINGSVKKTKSLPEVYPYENKPLQVQAAKALIKKIEVAKEVQANAVARQKNVPKYFGSGSLEVTIPRPNNNVNIPEWPDTDKQELTKVTEQLQNQLHFLQNQVDSEATDSSSDAESCDELEVYDNPHQQYLTIQKRALWKYSKKRAALASRWTWLQSQITDLDHRIKQHTELFKKTRLTKGKVQLGDYVIRQQHVLSESEIAGHHDYGSAILESTSLPVNGYLGQLPGATGKAAEDKCGCCARTRPLINFKKRRAFQLSGLHAISKKAARPSTVRCSCVESQTPCALCTGRVDPTHPRDIPDILDKAEKVALLDPCFHPVLSLPEDTSHALHLEAIMKMPEWQFKSLKMKTTKVLQKPERLQPRAYEHRTEKLEHRKKYQRLDSSNNSASGLSEKVKKKRKVGRPAKYKKVINPFHKSEAAREDAEVEPAIAGGSRELRSRRPSVTLDSRSGSPLLQMQSISGFKQNHRLSRVDSYDIDNIVIPYSVAASTRVEKLQYKEILTPKWRILEDDLYIKSEVKNNGSVGISDYMEDSDKEDLADEAVIARHDRSEQEEKKRFLSYMKFPLGSRQRSHKRQDSMAESSGANTPDRASPRPESGKSGLSMADGGVGSSLFMASPPPTPGFSSEEPLPSIAMMRRRTVSQSRLREVVREDEPIMDYVEQPPYESRAFPLPDKEYDLLIKDMPESNRELKTNYRAQDIGDDTLNKTDDDPACEEDVKPDFPDSADSESTESAIGEDAMMDLDYEEEENIMEDEEEDEEDPNDPEWTDVEKTPQRDRHYRHRHHRR</sequence>
<dbReference type="PANTHER" id="PTHR22443">
    <property type="entry name" value="NON-SPECIFIC LETHAL 1, ISOFORM M"/>
    <property type="match status" value="1"/>
</dbReference>
<feature type="compositionally biased region" description="Acidic residues" evidence="2">
    <location>
        <begin position="997"/>
        <end position="1026"/>
    </location>
</feature>
<dbReference type="OrthoDB" id="6022640at2759"/>
<feature type="region of interest" description="Disordered" evidence="2">
    <location>
        <begin position="825"/>
        <end position="889"/>
    </location>
</feature>
<keyword evidence="5" id="KW-1185">Reference proteome</keyword>
<evidence type="ECO:0000259" key="3">
    <source>
        <dbReference type="SMART" id="SM01300"/>
    </source>
</evidence>
<evidence type="ECO:0000256" key="1">
    <source>
        <dbReference type="SAM" id="Coils"/>
    </source>
</evidence>
<keyword evidence="1" id="KW-0175">Coiled coil</keyword>
<feature type="region of interest" description="Disordered" evidence="2">
    <location>
        <begin position="680"/>
        <end position="709"/>
    </location>
</feature>
<feature type="coiled-coil region" evidence="1">
    <location>
        <begin position="339"/>
        <end position="366"/>
    </location>
</feature>
<dbReference type="InterPro" id="IPR026180">
    <property type="entry name" value="NSL1"/>
</dbReference>
<dbReference type="EMBL" id="OU892284">
    <property type="protein sequence ID" value="CAH1134422.1"/>
    <property type="molecule type" value="Genomic_DNA"/>
</dbReference>
<evidence type="ECO:0000313" key="5">
    <source>
        <dbReference type="Proteomes" id="UP001152799"/>
    </source>
</evidence>
<dbReference type="PANTHER" id="PTHR22443:SF18">
    <property type="entry name" value="NON-SPECIFIC LETHAL 1, ISOFORM M"/>
    <property type="match status" value="1"/>
</dbReference>
<evidence type="ECO:0000256" key="2">
    <source>
        <dbReference type="SAM" id="MobiDB-lite"/>
    </source>
</evidence>
<dbReference type="SMART" id="SM01300">
    <property type="entry name" value="PEHE"/>
    <property type="match status" value="1"/>
</dbReference>
<protein>
    <recommendedName>
        <fullName evidence="3">PEHE domain-containing protein</fullName>
    </recommendedName>
</protein>
<dbReference type="GO" id="GO:0044545">
    <property type="term" value="C:NSL complex"/>
    <property type="evidence" value="ECO:0007669"/>
    <property type="project" value="TreeGrafter"/>
</dbReference>
<dbReference type="GO" id="GO:0035035">
    <property type="term" value="F:histone acetyltransferase binding"/>
    <property type="evidence" value="ECO:0007669"/>
    <property type="project" value="TreeGrafter"/>
</dbReference>
<dbReference type="AlphaFoldDB" id="A0A9P0GQI0"/>
<dbReference type="Proteomes" id="UP001152799">
    <property type="component" value="Chromosome 8"/>
</dbReference>
<accession>A0A9P0GQI0</accession>
<name>A0A9P0GQI0_9CUCU</name>
<feature type="compositionally biased region" description="Basic and acidic residues" evidence="2">
    <location>
        <begin position="962"/>
        <end position="980"/>
    </location>
</feature>
<feature type="domain" description="PEHE" evidence="3">
    <location>
        <begin position="758"/>
        <end position="914"/>
    </location>
</feature>
<reference evidence="4" key="1">
    <citation type="submission" date="2022-01" db="EMBL/GenBank/DDBJ databases">
        <authorList>
            <person name="King R."/>
        </authorList>
    </citation>
    <scope>NUCLEOTIDE SEQUENCE</scope>
</reference>
<gene>
    <name evidence="4" type="ORF">CEUTPL_LOCUS12826</name>
</gene>
<proteinExistence type="predicted"/>
<feature type="region of interest" description="Disordered" evidence="2">
    <location>
        <begin position="624"/>
        <end position="657"/>
    </location>
</feature>